<proteinExistence type="predicted"/>
<dbReference type="EMBL" id="BK015993">
    <property type="protein sequence ID" value="DAF88734.1"/>
    <property type="molecule type" value="Genomic_DNA"/>
</dbReference>
<reference evidence="1" key="1">
    <citation type="journal article" date="2021" name="Proc. Natl. Acad. Sci. U.S.A.">
        <title>A Catalog of Tens of Thousands of Viruses from Human Metagenomes Reveals Hidden Associations with Chronic Diseases.</title>
        <authorList>
            <person name="Tisza M.J."/>
            <person name="Buck C.B."/>
        </authorList>
    </citation>
    <scope>NUCLEOTIDE SEQUENCE</scope>
    <source>
        <strain evidence="1">CtjUd6</strain>
    </source>
</reference>
<organism evidence="1">
    <name type="scientific">Podoviridae sp. ctjUd6</name>
    <dbReference type="NCBI Taxonomy" id="2825270"/>
    <lineage>
        <taxon>Viruses</taxon>
        <taxon>Duplodnaviria</taxon>
        <taxon>Heunggongvirae</taxon>
        <taxon>Uroviricota</taxon>
        <taxon>Caudoviricetes</taxon>
    </lineage>
</organism>
<evidence type="ECO:0000313" key="1">
    <source>
        <dbReference type="EMBL" id="DAF88734.1"/>
    </source>
</evidence>
<name>A0A8S5U2U1_9CAUD</name>
<protein>
    <submittedName>
        <fullName evidence="1">Uncharacterized protein</fullName>
    </submittedName>
</protein>
<accession>A0A8S5U2U1</accession>
<sequence>MAYRHLKFGWRQPGQFWHGVAGLPEAGGWPEVYRDTIHAYREGNDDFGCEHGITCAIEAFNPWRHGLDAGLAVGDILRDEPLPLGIESLAERVNSTPVGLAAAVWLYWHEHDGADGADVLRALGVLS</sequence>